<organism evidence="1 2">
    <name type="scientific">Gimesia aquarii</name>
    <dbReference type="NCBI Taxonomy" id="2527964"/>
    <lineage>
        <taxon>Bacteria</taxon>
        <taxon>Pseudomonadati</taxon>
        <taxon>Planctomycetota</taxon>
        <taxon>Planctomycetia</taxon>
        <taxon>Planctomycetales</taxon>
        <taxon>Planctomycetaceae</taxon>
        <taxon>Gimesia</taxon>
    </lineage>
</organism>
<dbReference type="InterPro" id="IPR008964">
    <property type="entry name" value="Invasin/intimin_cell_adhesion"/>
</dbReference>
<keyword evidence="1" id="KW-0472">Membrane</keyword>
<evidence type="ECO:0000313" key="1">
    <source>
        <dbReference type="EMBL" id="QDT96544.1"/>
    </source>
</evidence>
<accession>A0A517VU58</accession>
<name>A0A517VU58_9PLAN</name>
<reference evidence="1 2" key="1">
    <citation type="submission" date="2019-03" db="EMBL/GenBank/DDBJ databases">
        <title>Deep-cultivation of Planctomycetes and their phenomic and genomic characterization uncovers novel biology.</title>
        <authorList>
            <person name="Wiegand S."/>
            <person name="Jogler M."/>
            <person name="Boedeker C."/>
            <person name="Pinto D."/>
            <person name="Vollmers J."/>
            <person name="Rivas-Marin E."/>
            <person name="Kohn T."/>
            <person name="Peeters S.H."/>
            <person name="Heuer A."/>
            <person name="Rast P."/>
            <person name="Oberbeckmann S."/>
            <person name="Bunk B."/>
            <person name="Jeske O."/>
            <person name="Meyerdierks A."/>
            <person name="Storesund J.E."/>
            <person name="Kallscheuer N."/>
            <person name="Luecker S."/>
            <person name="Lage O.M."/>
            <person name="Pohl T."/>
            <person name="Merkel B.J."/>
            <person name="Hornburger P."/>
            <person name="Mueller R.-W."/>
            <person name="Bruemmer F."/>
            <person name="Labrenz M."/>
            <person name="Spormann A.M."/>
            <person name="Op den Camp H."/>
            <person name="Overmann J."/>
            <person name="Amann R."/>
            <person name="Jetten M.S.M."/>
            <person name="Mascher T."/>
            <person name="Medema M.H."/>
            <person name="Devos D.P."/>
            <person name="Kaster A.-K."/>
            <person name="Ovreas L."/>
            <person name="Rohde M."/>
            <person name="Galperin M.Y."/>
            <person name="Jogler C."/>
        </authorList>
    </citation>
    <scope>NUCLEOTIDE SEQUENCE [LARGE SCALE GENOMIC DNA]</scope>
    <source>
        <strain evidence="1 2">V144</strain>
    </source>
</reference>
<protein>
    <submittedName>
        <fullName evidence="1">Nickel uptake substrate-specific transmembrane region</fullName>
    </submittedName>
</protein>
<dbReference type="AlphaFoldDB" id="A0A517VU58"/>
<keyword evidence="1" id="KW-0812">Transmembrane</keyword>
<dbReference type="KEGG" id="gaw:V144x_20020"/>
<dbReference type="Gene3D" id="2.60.40.1120">
    <property type="entry name" value="Carboxypeptidase-like, regulatory domain"/>
    <property type="match status" value="1"/>
</dbReference>
<sequence>MIIHSNQSFSFIFVLLFLFMTGCSNPTMVDPSESVEVSGVVTLEGKPLSEAEVTFTPADGDPSVGPTLIMTDNKGKYTASVNAPREYKINIDRMLNGAPNPALKEYQGEGTSLSANVTKDNKTFDFALKKTN</sequence>
<dbReference type="Proteomes" id="UP000318704">
    <property type="component" value="Chromosome"/>
</dbReference>
<gene>
    <name evidence="1" type="ORF">V144x_20020</name>
</gene>
<evidence type="ECO:0000313" key="2">
    <source>
        <dbReference type="Proteomes" id="UP000318704"/>
    </source>
</evidence>
<dbReference type="EMBL" id="CP037920">
    <property type="protein sequence ID" value="QDT96544.1"/>
    <property type="molecule type" value="Genomic_DNA"/>
</dbReference>
<dbReference type="SUPFAM" id="SSF49373">
    <property type="entry name" value="Invasin/intimin cell-adhesion fragments"/>
    <property type="match status" value="1"/>
</dbReference>
<proteinExistence type="predicted"/>